<dbReference type="InterPro" id="IPR052909">
    <property type="entry name" value="Transposase_6_like"/>
</dbReference>
<dbReference type="eggNOG" id="COG3293">
    <property type="taxonomic scope" value="Bacteria"/>
</dbReference>
<dbReference type="Proteomes" id="UP000000328">
    <property type="component" value="Chromosome"/>
</dbReference>
<evidence type="ECO:0000313" key="3">
    <source>
        <dbReference type="EMBL" id="ADJ46293.1"/>
    </source>
</evidence>
<dbReference type="Pfam" id="PF13340">
    <property type="entry name" value="DUF4096"/>
    <property type="match status" value="1"/>
</dbReference>
<dbReference type="OrthoDB" id="4559615at2"/>
<dbReference type="PANTHER" id="PTHR46637:SF1">
    <property type="entry name" value="BLL5188 PROTEIN"/>
    <property type="match status" value="1"/>
</dbReference>
<name>A0A0H3DB92_AMYMU</name>
<evidence type="ECO:0000313" key="2">
    <source>
        <dbReference type="EMBL" id="ADJ45582.1"/>
    </source>
</evidence>
<organism evidence="4 5">
    <name type="scientific">Amycolatopsis mediterranei (strain U-32)</name>
    <dbReference type="NCBI Taxonomy" id="749927"/>
    <lineage>
        <taxon>Bacteria</taxon>
        <taxon>Bacillati</taxon>
        <taxon>Actinomycetota</taxon>
        <taxon>Actinomycetes</taxon>
        <taxon>Pseudonocardiales</taxon>
        <taxon>Pseudonocardiaceae</taxon>
        <taxon>Amycolatopsis</taxon>
    </lineage>
</organism>
<dbReference type="PANTHER" id="PTHR46637">
    <property type="entry name" value="TIS1421-TRANSPOSASE PROTEIN A"/>
    <property type="match status" value="1"/>
</dbReference>
<protein>
    <submittedName>
        <fullName evidence="4">IS1647-like transposase</fullName>
    </submittedName>
</protein>
<dbReference type="EMBL" id="CP002000">
    <property type="protein sequence ID" value="ADJ45582.1"/>
    <property type="molecule type" value="Genomic_DNA"/>
</dbReference>
<evidence type="ECO:0000313" key="5">
    <source>
        <dbReference type="Proteomes" id="UP000000328"/>
    </source>
</evidence>
<dbReference type="InterPro" id="IPR025161">
    <property type="entry name" value="IS402-like_dom"/>
</dbReference>
<gene>
    <name evidence="2" type="ordered locus">AMED_3803</name>
    <name evidence="3" type="ordered locus">AMED_4523</name>
    <name evidence="4" type="ordered locus">AMED_5800</name>
</gene>
<reference evidence="4 5" key="1">
    <citation type="journal article" date="2010" name="Cell Res.">
        <title>Complete genome sequence of the rifamycin SV-producing Amycolatopsis mediterranei U32 revealed its genetic characteristics in phylogeny and metabolism.</title>
        <authorList>
            <person name="Zhao W."/>
            <person name="Zhong Y."/>
            <person name="Yuan H."/>
            <person name="Wang J."/>
            <person name="Zheng H."/>
            <person name="Wang Y."/>
            <person name="Cen X."/>
            <person name="Xu F."/>
            <person name="Bai J."/>
            <person name="Han X."/>
            <person name="Lu G."/>
            <person name="Zhu Y."/>
            <person name="Shao Z."/>
            <person name="Yan H."/>
            <person name="Li C."/>
            <person name="Peng N."/>
            <person name="Zhang Z."/>
            <person name="Zhang Y."/>
            <person name="Lin W."/>
            <person name="Fan Y."/>
            <person name="Qin Z."/>
            <person name="Hu Y."/>
            <person name="Zhu B."/>
            <person name="Wang S."/>
            <person name="Ding X."/>
            <person name="Zhao G.P."/>
        </authorList>
    </citation>
    <scope>NUCLEOTIDE SEQUENCE [LARGE SCALE GENOMIC DNA]</scope>
    <source>
        <strain evidence="5">U-32</strain>
        <strain evidence="4">U32</strain>
    </source>
</reference>
<dbReference type="PATRIC" id="fig|749927.5.peg.4679"/>
<dbReference type="EMBL" id="CP002000">
    <property type="protein sequence ID" value="ADJ46293.1"/>
    <property type="molecule type" value="Genomic_DNA"/>
</dbReference>
<proteinExistence type="predicted"/>
<dbReference type="EMBL" id="CP002000">
    <property type="protein sequence ID" value="ADJ47547.1"/>
    <property type="molecule type" value="Genomic_DNA"/>
</dbReference>
<dbReference type="KEGG" id="amd:AMED_3803"/>
<dbReference type="AlphaFoldDB" id="A0A0H3DB92"/>
<feature type="domain" description="Insertion element IS402-like" evidence="1">
    <location>
        <begin position="11"/>
        <end position="85"/>
    </location>
</feature>
<dbReference type="KEGG" id="amd:AMED_4523"/>
<accession>A0A0H3DB92</accession>
<evidence type="ECO:0000259" key="1">
    <source>
        <dbReference type="Pfam" id="PF13340"/>
    </source>
</evidence>
<sequence>MDDVEKWCPEPLWLLAQPLLPEAPQRHQGGGRRRLDDRVVLAAILYVLQTGCAWSALPASFGVSAPTAHRRFTEWVETEVFARLHQAVLDLLGSAGAIDWSRASVDGMHVRAVKGGT</sequence>
<dbReference type="KEGG" id="amd:AMED_5800"/>
<dbReference type="HOGENOM" id="CLU_055261_4_2_11"/>
<evidence type="ECO:0000313" key="4">
    <source>
        <dbReference type="EMBL" id="ADJ47547.1"/>
    </source>
</evidence>